<organism evidence="6 7">
    <name type="scientific">Legionella pneumophila</name>
    <dbReference type="NCBI Taxonomy" id="446"/>
    <lineage>
        <taxon>Bacteria</taxon>
        <taxon>Pseudomonadati</taxon>
        <taxon>Pseudomonadota</taxon>
        <taxon>Gammaproteobacteria</taxon>
        <taxon>Legionellales</taxon>
        <taxon>Legionellaceae</taxon>
        <taxon>Legionella</taxon>
    </lineage>
</organism>
<dbReference type="OrthoDB" id="505666at2"/>
<comment type="caution">
    <text evidence="6">The sequence shown here is derived from an EMBL/GenBank/DDBJ whole genome shotgun (WGS) entry which is preliminary data.</text>
</comment>
<keyword evidence="5" id="KW-0472">Membrane</keyword>
<evidence type="ECO:0000313" key="6">
    <source>
        <dbReference type="EMBL" id="PPK31574.1"/>
    </source>
</evidence>
<dbReference type="Proteomes" id="UP000239239">
    <property type="component" value="Unassembled WGS sequence"/>
</dbReference>
<comment type="subcellular location">
    <subcellularLocation>
        <location evidence="1">Cell membrane</location>
        <topology evidence="1">Multi-pass membrane protein</topology>
    </subcellularLocation>
</comment>
<protein>
    <submittedName>
        <fullName evidence="6">EamA family transporter</fullName>
    </submittedName>
</protein>
<evidence type="ECO:0000256" key="2">
    <source>
        <dbReference type="ARBA" id="ARBA00022475"/>
    </source>
</evidence>
<dbReference type="EMBL" id="PQWY01000010">
    <property type="protein sequence ID" value="PPK31574.1"/>
    <property type="molecule type" value="Genomic_DNA"/>
</dbReference>
<dbReference type="InterPro" id="IPR051258">
    <property type="entry name" value="Diverse_Substrate_Transporter"/>
</dbReference>
<gene>
    <name evidence="6" type="ORF">C3928_05955</name>
</gene>
<evidence type="ECO:0000313" key="7">
    <source>
        <dbReference type="Proteomes" id="UP000239239"/>
    </source>
</evidence>
<dbReference type="SUPFAM" id="SSF103481">
    <property type="entry name" value="Multidrug resistance efflux transporter EmrE"/>
    <property type="match status" value="2"/>
</dbReference>
<dbReference type="AlphaFoldDB" id="A0A2S6F2A2"/>
<dbReference type="InterPro" id="IPR037185">
    <property type="entry name" value="EmrE-like"/>
</dbReference>
<dbReference type="GO" id="GO:0005886">
    <property type="term" value="C:plasma membrane"/>
    <property type="evidence" value="ECO:0007669"/>
    <property type="project" value="UniProtKB-SubCell"/>
</dbReference>
<proteinExistence type="predicted"/>
<keyword evidence="4" id="KW-1133">Transmembrane helix</keyword>
<evidence type="ECO:0000256" key="1">
    <source>
        <dbReference type="ARBA" id="ARBA00004651"/>
    </source>
</evidence>
<sequence length="345" mass="38194">MLFRHRGILYLFLSSLIISAANPVIAKLIALGNEHLVNGRNPISFCNVLFAGNLIAVLTLILIHFRELKGLQPEHLTMKNWCLIFLAALFAGFLTPTLFFLGLMYANVINVVLISNLQIPMTLLAGWVFLGEVPNIRVTIGAFLATLGVFTIVFLQYWLGVSGNPTPNPEMKTAPLYVLLSSVPRSGEICIFLAVVSSTASTIIGFHALRRLPHYLFSILKMLLGLVLFFFIVIFMFGWHHFADLFSPFLWEWMLFYGSVIIALRYYFSMLGMKHATVAEVAISSSIIPLMSIVFSYLILGDVPGISQIIGGSLILFGIYIALTGKLQAPEKTKVLEKPSGFSGV</sequence>
<dbReference type="RefSeq" id="WP_027227740.1">
    <property type="nucleotide sequence ID" value="NZ_CP017601.1"/>
</dbReference>
<evidence type="ECO:0000256" key="3">
    <source>
        <dbReference type="ARBA" id="ARBA00022692"/>
    </source>
</evidence>
<dbReference type="PANTHER" id="PTHR42920">
    <property type="entry name" value="OS03G0707200 PROTEIN-RELATED"/>
    <property type="match status" value="1"/>
</dbReference>
<dbReference type="Pfam" id="PF00892">
    <property type="entry name" value="EamA"/>
    <property type="match status" value="2"/>
</dbReference>
<keyword evidence="2" id="KW-1003">Cell membrane</keyword>
<reference evidence="6 7" key="1">
    <citation type="submission" date="2018-02" db="EMBL/GenBank/DDBJ databases">
        <title>Draft genome sequences of four Legionella pneumophila clinical strains isolated in Ontario.</title>
        <authorList>
            <person name="Fortuna A."/>
            <person name="Ramnarine R."/>
            <person name="Li A."/>
            <person name="Frantz C."/>
            <person name="Mallo G."/>
        </authorList>
    </citation>
    <scope>NUCLEOTIDE SEQUENCE [LARGE SCALE GENOMIC DNA]</scope>
    <source>
        <strain evidence="6 7">LG61</strain>
    </source>
</reference>
<evidence type="ECO:0000256" key="5">
    <source>
        <dbReference type="ARBA" id="ARBA00023136"/>
    </source>
</evidence>
<evidence type="ECO:0000256" key="4">
    <source>
        <dbReference type="ARBA" id="ARBA00022989"/>
    </source>
</evidence>
<accession>A0A2S6F2A2</accession>
<keyword evidence="3" id="KW-0812">Transmembrane</keyword>
<dbReference type="PANTHER" id="PTHR42920:SF5">
    <property type="entry name" value="EAMA DOMAIN-CONTAINING PROTEIN"/>
    <property type="match status" value="1"/>
</dbReference>
<dbReference type="InterPro" id="IPR000620">
    <property type="entry name" value="EamA_dom"/>
</dbReference>
<name>A0A2S6F2A2_LEGPN</name>